<reference evidence="1 2" key="1">
    <citation type="submission" date="2022-10" db="EMBL/GenBank/DDBJ databases">
        <authorList>
            <person name="Cortes-Martin A."/>
            <person name="Buttimer C.T.H."/>
            <person name="Hill C."/>
        </authorList>
    </citation>
    <scope>NUCLEOTIDE SEQUENCE [LARGE SCALE GENOMIC DNA]</scope>
</reference>
<dbReference type="Proteomes" id="UP001236076">
    <property type="component" value="Segment"/>
</dbReference>
<dbReference type="Gene3D" id="3.40.1800.10">
    <property type="entry name" value="His-Me finger endonucleases"/>
    <property type="match status" value="1"/>
</dbReference>
<protein>
    <submittedName>
        <fullName evidence="1">Endonuclease</fullName>
    </submittedName>
</protein>
<evidence type="ECO:0000313" key="1">
    <source>
        <dbReference type="EMBL" id="UZZ64416.1"/>
    </source>
</evidence>
<proteinExistence type="predicted"/>
<keyword evidence="1" id="KW-0540">Nuclease</keyword>
<evidence type="ECO:0000313" key="2">
    <source>
        <dbReference type="Proteomes" id="UP001236076"/>
    </source>
</evidence>
<keyword evidence="1" id="KW-0378">Hydrolase</keyword>
<keyword evidence="1" id="KW-0255">Endonuclease</keyword>
<dbReference type="InterPro" id="IPR004211">
    <property type="entry name" value="Endonuclease_7"/>
</dbReference>
<dbReference type="SUPFAM" id="SSF54060">
    <property type="entry name" value="His-Me finger endonucleases"/>
    <property type="match status" value="1"/>
</dbReference>
<dbReference type="EMBL" id="OP744025">
    <property type="protein sequence ID" value="UZZ64416.1"/>
    <property type="molecule type" value="Genomic_DNA"/>
</dbReference>
<dbReference type="InterPro" id="IPR038563">
    <property type="entry name" value="Endonuclease_7_sf"/>
</dbReference>
<accession>A0AAE9PWF7</accession>
<dbReference type="GO" id="GO:0004519">
    <property type="term" value="F:endonuclease activity"/>
    <property type="evidence" value="ECO:0007669"/>
    <property type="project" value="UniProtKB-KW"/>
</dbReference>
<keyword evidence="2" id="KW-1185">Reference proteome</keyword>
<dbReference type="InterPro" id="IPR044925">
    <property type="entry name" value="His-Me_finger_sf"/>
</dbReference>
<gene>
    <name evidence="1" type="ORF">A54_176</name>
</gene>
<name>A0AAE9PWF7_9CAUD</name>
<sequence length="165" mass="19083">MKLNKDLWVSGSKEIAKYRDEILLDQQGVCAILGEVMEKPCLDHDHFDGKVRGVIGSTLNLFEGGVQKLWSKHMEDKTDLTMSEVLRRMADYLERDYSSRKFHGEIVADLKKYLKRLKKETIATNALLRYNVVIDEGLDKGEMITLYVKAFIDKLEEGYLYESRS</sequence>
<dbReference type="Pfam" id="PF02945">
    <property type="entry name" value="Endonuclease_7"/>
    <property type="match status" value="1"/>
</dbReference>
<organism evidence="1 2">
    <name type="scientific">Escherichia phage A5-4</name>
    <dbReference type="NCBI Taxonomy" id="2996162"/>
    <lineage>
        <taxon>Viruses</taxon>
        <taxon>Duplodnaviria</taxon>
        <taxon>Heunggongvirae</taxon>
        <taxon>Uroviricota</taxon>
        <taxon>Caudoviricetes</taxon>
        <taxon>Vequintavirinae</taxon>
    </lineage>
</organism>